<keyword evidence="2" id="KW-1185">Reference proteome</keyword>
<name>A0A0D2FV44_9EURO</name>
<evidence type="ECO:0000313" key="1">
    <source>
        <dbReference type="EMBL" id="KIW72348.1"/>
    </source>
</evidence>
<dbReference type="Proteomes" id="UP000054266">
    <property type="component" value="Unassembled WGS sequence"/>
</dbReference>
<dbReference type="AlphaFoldDB" id="A0A0D2FV44"/>
<evidence type="ECO:0000313" key="2">
    <source>
        <dbReference type="Proteomes" id="UP000054266"/>
    </source>
</evidence>
<reference evidence="1 2" key="1">
    <citation type="submission" date="2015-01" db="EMBL/GenBank/DDBJ databases">
        <title>The Genome Sequence of Capronia semiimmersa CBS27337.</title>
        <authorList>
            <consortium name="The Broad Institute Genomics Platform"/>
            <person name="Cuomo C."/>
            <person name="de Hoog S."/>
            <person name="Gorbushina A."/>
            <person name="Stielow B."/>
            <person name="Teixiera M."/>
            <person name="Abouelleil A."/>
            <person name="Chapman S.B."/>
            <person name="Priest M."/>
            <person name="Young S.K."/>
            <person name="Wortman J."/>
            <person name="Nusbaum C."/>
            <person name="Birren B."/>
        </authorList>
    </citation>
    <scope>NUCLEOTIDE SEQUENCE [LARGE SCALE GENOMIC DNA]</scope>
    <source>
        <strain evidence="1 2">CBS 27337</strain>
    </source>
</reference>
<dbReference type="HOGENOM" id="CLU_095747_0_0_1"/>
<gene>
    <name evidence="1" type="ORF">PV04_00547</name>
</gene>
<accession>A0A0D2FV44</accession>
<organism evidence="1 2">
    <name type="scientific">Phialophora macrospora</name>
    <dbReference type="NCBI Taxonomy" id="1851006"/>
    <lineage>
        <taxon>Eukaryota</taxon>
        <taxon>Fungi</taxon>
        <taxon>Dikarya</taxon>
        <taxon>Ascomycota</taxon>
        <taxon>Pezizomycotina</taxon>
        <taxon>Eurotiomycetes</taxon>
        <taxon>Chaetothyriomycetidae</taxon>
        <taxon>Chaetothyriales</taxon>
        <taxon>Herpotrichiellaceae</taxon>
        <taxon>Phialophora</taxon>
    </lineage>
</organism>
<dbReference type="EMBL" id="KN846956">
    <property type="protein sequence ID" value="KIW72348.1"/>
    <property type="molecule type" value="Genomic_DNA"/>
</dbReference>
<protein>
    <submittedName>
        <fullName evidence="1">Uncharacterized protein</fullName>
    </submittedName>
</protein>
<proteinExistence type="predicted"/>
<sequence>MAETIPQPAPLAETVLGQQIQDVARQVRNEILAPLNGVDYRYHHPPAGTHADGLSRRFWTLYTQRDANDVISHIIRTNIEVLRVVEVRLDDLYRDLKKRAIALIHLSTLPATDRGFLRGEVARTRTAMEGHERWVGVLASEVHLSKVALQRVDAAREVIGMRHCLARGELSPWEMHYLQEVPLAVYQAMRAEVVRAATEVYEMTGNADFLERHKNELWDVVARPVE</sequence>